<sequence>MTPAPTRRPNPWDDSLLIRLGSKTLLVFLVILVGSRISFVFRPVVVLVTTLFLPILAAGALYYLSNPAVRLLQRLRLPRVAAIILLYLLFVLMLVALVFMIAPAAGQQVEKLVDSTPELVREARGFIASLQDNTLVQRILPDTELLELDISERVGDLVSELYKGINRNLNAFAGFLAGITVVLTTVPFILFFMLKDGHQLPEAIVRFLPVEYRPEGREILARMSEALAAFIQGQMIVSLFVGTFIYIGYLIIGIEYALLLAIVALVTNLIPYVGPIIGTVPGMIVGLLASPWTMLQVLVLVVIVQQVESQLISPLVMGRKLKIHPLTIIFVLLTAGSLAGFFGLLLAVPSYAVGRTAAVHLYKLYALKMRADRKIISP</sequence>
<reference evidence="10" key="1">
    <citation type="journal article" date="2013" name="Stand. Genomic Sci.">
        <title>Complete genome sequence of the halophilic bacterium Spirochaeta africana type strain (Z-7692(T)) from the alkaline Lake Magadi in the East African Rift.</title>
        <authorList>
            <person name="Liolos K."/>
            <person name="Abt B."/>
            <person name="Scheuner C."/>
            <person name="Teshima H."/>
            <person name="Held B."/>
            <person name="Lapidus A."/>
            <person name="Nolan M."/>
            <person name="Lucas S."/>
            <person name="Deshpande S."/>
            <person name="Cheng J.F."/>
            <person name="Tapia R."/>
            <person name="Goodwin L.A."/>
            <person name="Pitluck S."/>
            <person name="Pagani I."/>
            <person name="Ivanova N."/>
            <person name="Mavromatis K."/>
            <person name="Mikhailova N."/>
            <person name="Huntemann M."/>
            <person name="Pati A."/>
            <person name="Chen A."/>
            <person name="Palaniappan K."/>
            <person name="Land M."/>
            <person name="Rohde M."/>
            <person name="Tindall B.J."/>
            <person name="Detter J.C."/>
            <person name="Goker M."/>
            <person name="Bristow J."/>
            <person name="Eisen J.A."/>
            <person name="Markowitz V."/>
            <person name="Hugenholtz P."/>
            <person name="Woyke T."/>
            <person name="Klenk H.P."/>
            <person name="Kyrpides N.C."/>
        </authorList>
    </citation>
    <scope>NUCLEOTIDE SEQUENCE</scope>
    <source>
        <strain evidence="10">ATCC 700263 / DSM 8902 / Z-7692</strain>
    </source>
</reference>
<protein>
    <submittedName>
        <fullName evidence="9">Putative permease</fullName>
    </submittedName>
</protein>
<dbReference type="Pfam" id="PF01594">
    <property type="entry name" value="AI-2E_transport"/>
    <property type="match status" value="1"/>
</dbReference>
<keyword evidence="3" id="KW-0813">Transport</keyword>
<dbReference type="eggNOG" id="COG0628">
    <property type="taxonomic scope" value="Bacteria"/>
</dbReference>
<evidence type="ECO:0000256" key="5">
    <source>
        <dbReference type="ARBA" id="ARBA00022692"/>
    </source>
</evidence>
<dbReference type="GO" id="GO:0005886">
    <property type="term" value="C:plasma membrane"/>
    <property type="evidence" value="ECO:0007669"/>
    <property type="project" value="UniProtKB-SubCell"/>
</dbReference>
<accession>H9UJX2</accession>
<feature type="transmembrane region" description="Helical" evidence="8">
    <location>
        <begin position="16"/>
        <end position="37"/>
    </location>
</feature>
<dbReference type="PANTHER" id="PTHR21716">
    <property type="entry name" value="TRANSMEMBRANE PROTEIN"/>
    <property type="match status" value="1"/>
</dbReference>
<feature type="transmembrane region" description="Helical" evidence="8">
    <location>
        <begin position="171"/>
        <end position="194"/>
    </location>
</feature>
<dbReference type="Proteomes" id="UP000007383">
    <property type="component" value="Chromosome"/>
</dbReference>
<dbReference type="InterPro" id="IPR002549">
    <property type="entry name" value="AI-2E-like"/>
</dbReference>
<feature type="transmembrane region" description="Helical" evidence="8">
    <location>
        <begin position="325"/>
        <end position="348"/>
    </location>
</feature>
<feature type="transmembrane region" description="Helical" evidence="8">
    <location>
        <begin position="283"/>
        <end position="304"/>
    </location>
</feature>
<dbReference type="AlphaFoldDB" id="H9UJX2"/>
<gene>
    <name evidence="9" type="ordered locus">Spiaf_1758</name>
</gene>
<keyword evidence="10" id="KW-1185">Reference proteome</keyword>
<dbReference type="PANTHER" id="PTHR21716:SF53">
    <property type="entry name" value="PERMEASE PERM-RELATED"/>
    <property type="match status" value="1"/>
</dbReference>
<evidence type="ECO:0000313" key="9">
    <source>
        <dbReference type="EMBL" id="AFG37815.1"/>
    </source>
</evidence>
<dbReference type="OrthoDB" id="9793390at2"/>
<keyword evidence="4" id="KW-1003">Cell membrane</keyword>
<comment type="subcellular location">
    <subcellularLocation>
        <location evidence="1">Cell membrane</location>
        <topology evidence="1">Multi-pass membrane protein</topology>
    </subcellularLocation>
</comment>
<dbReference type="GO" id="GO:0055085">
    <property type="term" value="P:transmembrane transport"/>
    <property type="evidence" value="ECO:0007669"/>
    <property type="project" value="TreeGrafter"/>
</dbReference>
<evidence type="ECO:0000313" key="10">
    <source>
        <dbReference type="Proteomes" id="UP000007383"/>
    </source>
</evidence>
<evidence type="ECO:0000256" key="7">
    <source>
        <dbReference type="ARBA" id="ARBA00023136"/>
    </source>
</evidence>
<evidence type="ECO:0000256" key="2">
    <source>
        <dbReference type="ARBA" id="ARBA00009773"/>
    </source>
</evidence>
<name>H9UJX2_SPIAZ</name>
<feature type="transmembrane region" description="Helical" evidence="8">
    <location>
        <begin position="44"/>
        <end position="64"/>
    </location>
</feature>
<proteinExistence type="inferred from homology"/>
<feature type="transmembrane region" description="Helical" evidence="8">
    <location>
        <begin position="84"/>
        <end position="102"/>
    </location>
</feature>
<evidence type="ECO:0000256" key="1">
    <source>
        <dbReference type="ARBA" id="ARBA00004651"/>
    </source>
</evidence>
<dbReference type="HOGENOM" id="CLU_031275_8_2_12"/>
<dbReference type="STRING" id="889378.Spiaf_1758"/>
<evidence type="ECO:0000256" key="6">
    <source>
        <dbReference type="ARBA" id="ARBA00022989"/>
    </source>
</evidence>
<dbReference type="PATRIC" id="fig|889378.3.peg.1745"/>
<evidence type="ECO:0000256" key="4">
    <source>
        <dbReference type="ARBA" id="ARBA00022475"/>
    </source>
</evidence>
<dbReference type="RefSeq" id="WP_014455798.1">
    <property type="nucleotide sequence ID" value="NC_017098.1"/>
</dbReference>
<keyword evidence="6 8" id="KW-1133">Transmembrane helix</keyword>
<feature type="transmembrane region" description="Helical" evidence="8">
    <location>
        <begin position="226"/>
        <end position="249"/>
    </location>
</feature>
<evidence type="ECO:0000256" key="8">
    <source>
        <dbReference type="SAM" id="Phobius"/>
    </source>
</evidence>
<comment type="similarity">
    <text evidence="2">Belongs to the autoinducer-2 exporter (AI-2E) (TC 2.A.86) family.</text>
</comment>
<dbReference type="EMBL" id="CP003282">
    <property type="protein sequence ID" value="AFG37815.1"/>
    <property type="molecule type" value="Genomic_DNA"/>
</dbReference>
<keyword evidence="5 8" id="KW-0812">Transmembrane</keyword>
<organism evidence="9 10">
    <name type="scientific">Spirochaeta africana (strain ATCC 700263 / DSM 8902 / Z-7692)</name>
    <dbReference type="NCBI Taxonomy" id="889378"/>
    <lineage>
        <taxon>Bacteria</taxon>
        <taxon>Pseudomonadati</taxon>
        <taxon>Spirochaetota</taxon>
        <taxon>Spirochaetia</taxon>
        <taxon>Spirochaetales</taxon>
        <taxon>Spirochaetaceae</taxon>
        <taxon>Spirochaeta</taxon>
    </lineage>
</organism>
<feature type="transmembrane region" description="Helical" evidence="8">
    <location>
        <begin position="256"/>
        <end position="277"/>
    </location>
</feature>
<dbReference type="KEGG" id="sfc:Spiaf_1758"/>
<evidence type="ECO:0000256" key="3">
    <source>
        <dbReference type="ARBA" id="ARBA00022448"/>
    </source>
</evidence>
<keyword evidence="7 8" id="KW-0472">Membrane</keyword>